<name>A0A2S8F846_9BACT</name>
<feature type="signal peptide" evidence="1">
    <location>
        <begin position="1"/>
        <end position="17"/>
    </location>
</feature>
<evidence type="ECO:0000313" key="3">
    <source>
        <dbReference type="Proteomes" id="UP000239388"/>
    </source>
</evidence>
<dbReference type="AlphaFoldDB" id="A0A2S8F846"/>
<dbReference type="EMBL" id="PUIB01000025">
    <property type="protein sequence ID" value="PQO28326.1"/>
    <property type="molecule type" value="Genomic_DNA"/>
</dbReference>
<gene>
    <name evidence="2" type="ORF">C5Y98_25870</name>
</gene>
<feature type="chain" id="PRO_5015478396" evidence="1">
    <location>
        <begin position="18"/>
        <end position="343"/>
    </location>
</feature>
<sequence>MLLILALFSLGALPCRANDEEALAHQAEQLDAGLQKWSREIDVSLQYQLRQSTCPQRDVALTGKFGSKAIPATPEGTITGVLVRNQEAVRLSGTYSTGPISVSADGNNFTNVSFDEAAFDEVRLLYTPKQKGLSARVLFRPWDEEHRATSLLPHYGRNALNAYTFEGGMNQSPFHINQEEQAKTSWIVAVERVDEDHLRVTKRWEMEGGMRITRKITFWTQPSPPVVQRIDETLTLPASDVPQETTTIASAFKDCQGMAIPQKIIRVSGPLRPAGSKEFTWVAEEWTSKQLRSPAKESDFGIPLAIGTQLRGLRQPREIYQEEQLLPFHYRKVDLRPEAGLAP</sequence>
<evidence type="ECO:0000313" key="2">
    <source>
        <dbReference type="EMBL" id="PQO28326.1"/>
    </source>
</evidence>
<reference evidence="2 3" key="1">
    <citation type="submission" date="2018-02" db="EMBL/GenBank/DDBJ databases">
        <title>Comparative genomes isolates from brazilian mangrove.</title>
        <authorList>
            <person name="Araujo J.E."/>
            <person name="Taketani R.G."/>
            <person name="Silva M.C.P."/>
            <person name="Loureco M.V."/>
            <person name="Andreote F.D."/>
        </authorList>
    </citation>
    <scope>NUCLEOTIDE SEQUENCE [LARGE SCALE GENOMIC DNA]</scope>
    <source>
        <strain evidence="2 3">NAP PRIS-MGV</strain>
    </source>
</reference>
<keyword evidence="1" id="KW-0732">Signal</keyword>
<comment type="caution">
    <text evidence="2">The sequence shown here is derived from an EMBL/GenBank/DDBJ whole genome shotgun (WGS) entry which is preliminary data.</text>
</comment>
<dbReference type="Proteomes" id="UP000239388">
    <property type="component" value="Unassembled WGS sequence"/>
</dbReference>
<accession>A0A2S8F846</accession>
<evidence type="ECO:0000256" key="1">
    <source>
        <dbReference type="SAM" id="SignalP"/>
    </source>
</evidence>
<protein>
    <submittedName>
        <fullName evidence="2">Uncharacterized protein</fullName>
    </submittedName>
</protein>
<organism evidence="2 3">
    <name type="scientific">Blastopirellula marina</name>
    <dbReference type="NCBI Taxonomy" id="124"/>
    <lineage>
        <taxon>Bacteria</taxon>
        <taxon>Pseudomonadati</taxon>
        <taxon>Planctomycetota</taxon>
        <taxon>Planctomycetia</taxon>
        <taxon>Pirellulales</taxon>
        <taxon>Pirellulaceae</taxon>
        <taxon>Blastopirellula</taxon>
    </lineage>
</organism>
<proteinExistence type="predicted"/>